<keyword evidence="1" id="KW-0812">Transmembrane</keyword>
<dbReference type="PANTHER" id="PTHR24159:SF5">
    <property type="entry name" value="ANK_REP_REGION DOMAIN-CONTAINING PROTEIN"/>
    <property type="match status" value="1"/>
</dbReference>
<dbReference type="Pfam" id="PF11929">
    <property type="entry name" value="DUF3447"/>
    <property type="match status" value="1"/>
</dbReference>
<keyword evidence="4" id="KW-1185">Reference proteome</keyword>
<evidence type="ECO:0000313" key="3">
    <source>
        <dbReference type="EMBL" id="KAK8853004.1"/>
    </source>
</evidence>
<dbReference type="InterPro" id="IPR020683">
    <property type="entry name" value="DUF3447"/>
</dbReference>
<feature type="domain" description="DUF3447" evidence="2">
    <location>
        <begin position="243"/>
        <end position="304"/>
    </location>
</feature>
<keyword evidence="1" id="KW-1133">Transmembrane helix</keyword>
<dbReference type="Proteomes" id="UP001470230">
    <property type="component" value="Unassembled WGS sequence"/>
</dbReference>
<dbReference type="EMBL" id="JAPFFF010000023">
    <property type="protein sequence ID" value="KAK8853004.1"/>
    <property type="molecule type" value="Genomic_DNA"/>
</dbReference>
<organism evidence="3 4">
    <name type="scientific">Tritrichomonas musculus</name>
    <dbReference type="NCBI Taxonomy" id="1915356"/>
    <lineage>
        <taxon>Eukaryota</taxon>
        <taxon>Metamonada</taxon>
        <taxon>Parabasalia</taxon>
        <taxon>Tritrichomonadida</taxon>
        <taxon>Tritrichomonadidae</taxon>
        <taxon>Tritrichomonas</taxon>
    </lineage>
</organism>
<keyword evidence="1" id="KW-0472">Membrane</keyword>
<name>A0ABR2HV11_9EUKA</name>
<evidence type="ECO:0000256" key="1">
    <source>
        <dbReference type="SAM" id="Phobius"/>
    </source>
</evidence>
<comment type="caution">
    <text evidence="3">The sequence shown here is derived from an EMBL/GenBank/DDBJ whole genome shotgun (WGS) entry which is preliminary data.</text>
</comment>
<proteinExistence type="predicted"/>
<dbReference type="PANTHER" id="PTHR24159">
    <property type="match status" value="1"/>
</dbReference>
<gene>
    <name evidence="3" type="ORF">M9Y10_018002</name>
</gene>
<feature type="transmembrane region" description="Helical" evidence="1">
    <location>
        <begin position="401"/>
        <end position="421"/>
    </location>
</feature>
<protein>
    <recommendedName>
        <fullName evidence="2">DUF3447 domain-containing protein</fullName>
    </recommendedName>
</protein>
<sequence length="435" mass="52289">MEIQEYINNQKTLQSSFLQFLNEDDDNEENYHNLIKEINNQKILKNQDEFSLFLIFISKVSDNHYHRPNFLAKIEKILINFKKEIKKYLTNEEIFLTFKKNKRIILFLIKEKILKIDNAIFSLINKIDSSKFYQQYFFKEISKFLSKDDKKRINKNISKYSKDEFQEKRQIGENDTSICELIRKDSIEQFIMHVEKNSCLLDSKIGSSYFETNSFLLKKNPTLIEYAAFFGSIQIFRYLYLNNVELTPSLWLYAIHGENPEIINILEEKGIDPEDSTYLKCLEESIKCHNNDFASYFKNKMLEKDNNNLNSEYIENDVAYSLHYQNFSFLPEDDNKLIFYYSCVYNQYTLAKLYLHNKSIDINEPVSLRLIKLKKKSNKKKKEILKKKFFFYNEIFKMFDLIKFIVLCFITQHFILLLIMITRKLLIFYSLNQEL</sequence>
<evidence type="ECO:0000259" key="2">
    <source>
        <dbReference type="Pfam" id="PF11929"/>
    </source>
</evidence>
<dbReference type="SUPFAM" id="SSF48403">
    <property type="entry name" value="Ankyrin repeat"/>
    <property type="match status" value="1"/>
</dbReference>
<reference evidence="3 4" key="1">
    <citation type="submission" date="2024-04" db="EMBL/GenBank/DDBJ databases">
        <title>Tritrichomonas musculus Genome.</title>
        <authorList>
            <person name="Alves-Ferreira E."/>
            <person name="Grigg M."/>
            <person name="Lorenzi H."/>
            <person name="Galac M."/>
        </authorList>
    </citation>
    <scope>NUCLEOTIDE SEQUENCE [LARGE SCALE GENOMIC DNA]</scope>
    <source>
        <strain evidence="3 4">EAF2021</strain>
    </source>
</reference>
<accession>A0ABR2HV11</accession>
<evidence type="ECO:0000313" key="4">
    <source>
        <dbReference type="Proteomes" id="UP001470230"/>
    </source>
</evidence>
<dbReference type="InterPro" id="IPR036770">
    <property type="entry name" value="Ankyrin_rpt-contain_sf"/>
</dbReference>